<keyword evidence="1 4" id="KW-0489">Methyltransferase</keyword>
<keyword evidence="7" id="KW-1185">Reference proteome</keyword>
<proteinExistence type="predicted"/>
<dbReference type="EC" id="2.1.1.10" evidence="6"/>
<keyword evidence="2 4" id="KW-0808">Transferase</keyword>
<organism evidence="6 7">
    <name type="scientific">Stieleria marina</name>
    <dbReference type="NCBI Taxonomy" id="1930275"/>
    <lineage>
        <taxon>Bacteria</taxon>
        <taxon>Pseudomonadati</taxon>
        <taxon>Planctomycetota</taxon>
        <taxon>Planctomycetia</taxon>
        <taxon>Pirellulales</taxon>
        <taxon>Pirellulaceae</taxon>
        <taxon>Stieleria</taxon>
    </lineage>
</organism>
<dbReference type="Pfam" id="PF02574">
    <property type="entry name" value="S-methyl_trans"/>
    <property type="match status" value="1"/>
</dbReference>
<evidence type="ECO:0000256" key="2">
    <source>
        <dbReference type="ARBA" id="ARBA00022679"/>
    </source>
</evidence>
<evidence type="ECO:0000256" key="3">
    <source>
        <dbReference type="PIRSR" id="PIRSR037505-2"/>
    </source>
</evidence>
<evidence type="ECO:0000313" key="6">
    <source>
        <dbReference type="EMBL" id="QDT12388.1"/>
    </source>
</evidence>
<feature type="binding site" evidence="4">
    <location>
        <position position="264"/>
    </location>
    <ligand>
        <name>Zn(2+)</name>
        <dbReference type="ChEBI" id="CHEBI:29105"/>
    </ligand>
</feature>
<comment type="cofactor">
    <cofactor evidence="3">
        <name>Zn(2+)</name>
        <dbReference type="ChEBI" id="CHEBI:29105"/>
    </cofactor>
    <text evidence="3">Binds 1 zinc ion per subunit.</text>
</comment>
<keyword evidence="3 4" id="KW-0479">Metal-binding</keyword>
<dbReference type="OrthoDB" id="9803687at2"/>
<evidence type="ECO:0000256" key="4">
    <source>
        <dbReference type="PROSITE-ProRule" id="PRU00333"/>
    </source>
</evidence>
<dbReference type="EMBL" id="CP036526">
    <property type="protein sequence ID" value="QDT12388.1"/>
    <property type="molecule type" value="Genomic_DNA"/>
</dbReference>
<gene>
    <name evidence="6" type="primary">mmuM</name>
    <name evidence="6" type="ORF">K239x_43980</name>
</gene>
<feature type="binding site" evidence="4">
    <location>
        <position position="263"/>
    </location>
    <ligand>
        <name>Zn(2+)</name>
        <dbReference type="ChEBI" id="CHEBI:29105"/>
    </ligand>
</feature>
<dbReference type="GO" id="GO:0008270">
    <property type="term" value="F:zinc ion binding"/>
    <property type="evidence" value="ECO:0007669"/>
    <property type="project" value="InterPro"/>
</dbReference>
<evidence type="ECO:0000256" key="1">
    <source>
        <dbReference type="ARBA" id="ARBA00022603"/>
    </source>
</evidence>
<dbReference type="Gene3D" id="3.20.20.330">
    <property type="entry name" value="Homocysteine-binding-like domain"/>
    <property type="match status" value="1"/>
</dbReference>
<dbReference type="GO" id="GO:0009086">
    <property type="term" value="P:methionine biosynthetic process"/>
    <property type="evidence" value="ECO:0007669"/>
    <property type="project" value="InterPro"/>
</dbReference>
<feature type="binding site" evidence="3 4">
    <location>
        <position position="197"/>
    </location>
    <ligand>
        <name>Zn(2+)</name>
        <dbReference type="ChEBI" id="CHEBI:29105"/>
    </ligand>
</feature>
<evidence type="ECO:0000313" key="7">
    <source>
        <dbReference type="Proteomes" id="UP000319817"/>
    </source>
</evidence>
<dbReference type="GO" id="GO:0032259">
    <property type="term" value="P:methylation"/>
    <property type="evidence" value="ECO:0007669"/>
    <property type="project" value="UniProtKB-KW"/>
</dbReference>
<dbReference type="InterPro" id="IPR036589">
    <property type="entry name" value="HCY_dom_sf"/>
</dbReference>
<evidence type="ECO:0000259" key="5">
    <source>
        <dbReference type="PROSITE" id="PS50970"/>
    </source>
</evidence>
<dbReference type="InterPro" id="IPR003726">
    <property type="entry name" value="HCY_dom"/>
</dbReference>
<dbReference type="Proteomes" id="UP000319817">
    <property type="component" value="Chromosome"/>
</dbReference>
<name>A0A517NZ50_9BACT</name>
<dbReference type="PANTHER" id="PTHR11103">
    <property type="entry name" value="SLR1189 PROTEIN"/>
    <property type="match status" value="1"/>
</dbReference>
<accession>A0A517NZ50</accession>
<dbReference type="SUPFAM" id="SSF82282">
    <property type="entry name" value="Homocysteine S-methyltransferase"/>
    <property type="match status" value="1"/>
</dbReference>
<reference evidence="6 7" key="1">
    <citation type="submission" date="2019-02" db="EMBL/GenBank/DDBJ databases">
        <title>Deep-cultivation of Planctomycetes and their phenomic and genomic characterization uncovers novel biology.</title>
        <authorList>
            <person name="Wiegand S."/>
            <person name="Jogler M."/>
            <person name="Boedeker C."/>
            <person name="Pinto D."/>
            <person name="Vollmers J."/>
            <person name="Rivas-Marin E."/>
            <person name="Kohn T."/>
            <person name="Peeters S.H."/>
            <person name="Heuer A."/>
            <person name="Rast P."/>
            <person name="Oberbeckmann S."/>
            <person name="Bunk B."/>
            <person name="Jeske O."/>
            <person name="Meyerdierks A."/>
            <person name="Storesund J.E."/>
            <person name="Kallscheuer N."/>
            <person name="Luecker S."/>
            <person name="Lage O.M."/>
            <person name="Pohl T."/>
            <person name="Merkel B.J."/>
            <person name="Hornburger P."/>
            <person name="Mueller R.-W."/>
            <person name="Bruemmer F."/>
            <person name="Labrenz M."/>
            <person name="Spormann A.M."/>
            <person name="Op den Camp H."/>
            <person name="Overmann J."/>
            <person name="Amann R."/>
            <person name="Jetten M.S.M."/>
            <person name="Mascher T."/>
            <person name="Medema M.H."/>
            <person name="Devos D.P."/>
            <person name="Kaster A.-K."/>
            <person name="Ovreas L."/>
            <person name="Rohde M."/>
            <person name="Galperin M.Y."/>
            <person name="Jogler C."/>
        </authorList>
    </citation>
    <scope>NUCLEOTIDE SEQUENCE [LARGE SCALE GENOMIC DNA]</scope>
    <source>
        <strain evidence="6 7">K23_9</strain>
    </source>
</reference>
<dbReference type="RefSeq" id="WP_145420235.1">
    <property type="nucleotide sequence ID" value="NZ_CP036526.1"/>
</dbReference>
<protein>
    <submittedName>
        <fullName evidence="6">Homocysteine S-methyltransferase</fullName>
        <ecNumber evidence="6">2.1.1.10</ecNumber>
    </submittedName>
</protein>
<feature type="domain" description="Hcy-binding" evidence="5">
    <location>
        <begin position="1"/>
        <end position="278"/>
    </location>
</feature>
<dbReference type="AlphaFoldDB" id="A0A517NZ50"/>
<keyword evidence="3 4" id="KW-0862">Zinc</keyword>
<dbReference type="GO" id="GO:0008168">
    <property type="term" value="F:methyltransferase activity"/>
    <property type="evidence" value="ECO:0007669"/>
    <property type="project" value="UniProtKB-UniRule"/>
</dbReference>
<sequence length="279" mass="29383">MSKLTILDGPVGTQLDARGISIDGPKWSAAAIAQQGNVIADIHRDYAAAGATIHTANTFRTKRRSVGDRWKQLTAAAIQMTRQLIGTEMRVAGSIAPLQDCYRRDLSPADSDPKTTAIEHREMAMELAQCGCDLLLCETFPHPGEALIAVQQAVQTGKPTWLSLSAGPDGDLLTPAEVAQCARRAVDAGVEAVLVNCIGATWTLPFVEAIARANLGVPIGAYANAGRTSESIPWNDSSDKSTAAYRELAKTWVDAGATILGGCCGTTPAHTASLQSLTT</sequence>
<dbReference type="PANTHER" id="PTHR11103:SF18">
    <property type="entry name" value="SLR1189 PROTEIN"/>
    <property type="match status" value="1"/>
</dbReference>
<dbReference type="PROSITE" id="PS50970">
    <property type="entry name" value="HCY"/>
    <property type="match status" value="1"/>
</dbReference>
<dbReference type="PIRSF" id="PIRSF037505">
    <property type="entry name" value="Betaine_HMT"/>
    <property type="match status" value="1"/>
</dbReference>
<dbReference type="InterPro" id="IPR017226">
    <property type="entry name" value="BHMT-like"/>
</dbReference>